<keyword evidence="4" id="KW-0812">Transmembrane</keyword>
<comment type="pathway">
    <text evidence="1">Lipid metabolism.</text>
</comment>
<keyword evidence="2" id="KW-0808">Transferase</keyword>
<dbReference type="SMART" id="SM00563">
    <property type="entry name" value="PlsC"/>
    <property type="match status" value="1"/>
</dbReference>
<dbReference type="RefSeq" id="WP_166537217.1">
    <property type="nucleotide sequence ID" value="NZ_JAABLM010000010.1"/>
</dbReference>
<feature type="domain" description="Phospholipid/glycerol acyltransferase" evidence="5">
    <location>
        <begin position="77"/>
        <end position="192"/>
    </location>
</feature>
<evidence type="ECO:0000256" key="2">
    <source>
        <dbReference type="ARBA" id="ARBA00022679"/>
    </source>
</evidence>
<evidence type="ECO:0000256" key="1">
    <source>
        <dbReference type="ARBA" id="ARBA00005189"/>
    </source>
</evidence>
<dbReference type="GO" id="GO:0016746">
    <property type="term" value="F:acyltransferase activity"/>
    <property type="evidence" value="ECO:0007669"/>
    <property type="project" value="UniProtKB-KW"/>
</dbReference>
<dbReference type="SUPFAM" id="SSF69593">
    <property type="entry name" value="Glycerol-3-phosphate (1)-acyltransferase"/>
    <property type="match status" value="1"/>
</dbReference>
<accession>A0ABW9Z931</accession>
<protein>
    <submittedName>
        <fullName evidence="6">1-acyl-sn-glycerol-3-phosphate acyltransferase</fullName>
    </submittedName>
</protein>
<dbReference type="CDD" id="cd07989">
    <property type="entry name" value="LPLAT_AGPAT-like"/>
    <property type="match status" value="1"/>
</dbReference>
<evidence type="ECO:0000313" key="7">
    <source>
        <dbReference type="Proteomes" id="UP000798602"/>
    </source>
</evidence>
<keyword evidence="4" id="KW-0472">Membrane</keyword>
<dbReference type="EMBL" id="JAABLM010000010">
    <property type="protein sequence ID" value="NBL65393.1"/>
    <property type="molecule type" value="Genomic_DNA"/>
</dbReference>
<evidence type="ECO:0000256" key="3">
    <source>
        <dbReference type="ARBA" id="ARBA00023315"/>
    </source>
</evidence>
<evidence type="ECO:0000256" key="4">
    <source>
        <dbReference type="SAM" id="Phobius"/>
    </source>
</evidence>
<dbReference type="Proteomes" id="UP000798602">
    <property type="component" value="Unassembled WGS sequence"/>
</dbReference>
<comment type="caution">
    <text evidence="6">The sequence shown here is derived from an EMBL/GenBank/DDBJ whole genome shotgun (WGS) entry which is preliminary data.</text>
</comment>
<feature type="transmembrane region" description="Helical" evidence="4">
    <location>
        <begin position="6"/>
        <end position="32"/>
    </location>
</feature>
<evidence type="ECO:0000259" key="5">
    <source>
        <dbReference type="SMART" id="SM00563"/>
    </source>
</evidence>
<dbReference type="PANTHER" id="PTHR10434">
    <property type="entry name" value="1-ACYL-SN-GLYCEROL-3-PHOSPHATE ACYLTRANSFERASE"/>
    <property type="match status" value="1"/>
</dbReference>
<dbReference type="Pfam" id="PF01553">
    <property type="entry name" value="Acyltransferase"/>
    <property type="match status" value="1"/>
</dbReference>
<gene>
    <name evidence="6" type="ORF">GV828_09305</name>
</gene>
<organism evidence="6 7">
    <name type="scientific">Flavobacterium ichthyis</name>
    <dbReference type="NCBI Taxonomy" id="2698827"/>
    <lineage>
        <taxon>Bacteria</taxon>
        <taxon>Pseudomonadati</taxon>
        <taxon>Bacteroidota</taxon>
        <taxon>Flavobacteriia</taxon>
        <taxon>Flavobacteriales</taxon>
        <taxon>Flavobacteriaceae</taxon>
        <taxon>Flavobacterium</taxon>
    </lineage>
</organism>
<keyword evidence="3 6" id="KW-0012">Acyltransferase</keyword>
<sequence>MRIFKIVFWILWRIWFYILMALPILAMLPFLLISISREKWYPGFFVMARFWGKFILFFMGFRVRADFEEQLEPGKSYMLVANHTSMTDIMLMLSLVKNPFVFVGKMELVKIPLFGFFYKRTCILVDRNSSKSRMEVFTRAQKRLSQGLSICIFPEGGVPDDENMLLDEFKDGAFRLAIEHQIPIVPMSFPDNKKRFSYTFLSGSPGKMRAKVHSFVSTEGFSATRKADIQELKRQVRAVILEGLQGFENKKSA</sequence>
<keyword evidence="7" id="KW-1185">Reference proteome</keyword>
<dbReference type="PANTHER" id="PTHR10434:SF11">
    <property type="entry name" value="1-ACYL-SN-GLYCEROL-3-PHOSPHATE ACYLTRANSFERASE"/>
    <property type="match status" value="1"/>
</dbReference>
<evidence type="ECO:0000313" key="6">
    <source>
        <dbReference type="EMBL" id="NBL65393.1"/>
    </source>
</evidence>
<proteinExistence type="predicted"/>
<keyword evidence="4" id="KW-1133">Transmembrane helix</keyword>
<name>A0ABW9Z931_9FLAO</name>
<reference evidence="7" key="1">
    <citation type="submission" date="2020-01" db="EMBL/GenBank/DDBJ databases">
        <title>Sphingomonas sp. strain CSW-10.</title>
        <authorList>
            <person name="Chen W.-M."/>
        </authorList>
    </citation>
    <scope>NUCLEOTIDE SEQUENCE [LARGE SCALE GENOMIC DNA]</scope>
    <source>
        <strain evidence="7">NST-5</strain>
    </source>
</reference>
<dbReference type="InterPro" id="IPR002123">
    <property type="entry name" value="Plipid/glycerol_acylTrfase"/>
</dbReference>